<sequence>MARCPHCPRRENPMQLDDAIRIARAALPHFGLDDAAPIAFVKYRENHVFRADDPAGPVAVRLHRPGYRDDDEVRTELEYLRALRAAGVPVPDVLTTTGGAPFVRLGHGETERLVSVQRWIRDAAPFGDIAPALSGEHDPEPEEFAAIGRLLGRLHAAGDVIGRPAAFRRGSWDAAGLAGPDPLWGDPSALASLTADEREIIADGARGLFARLRILASSAADYGIVHADATPENLLVTAGGLALIDFDDFGLGWFVFDLVTAIFHHARNPRYPDYERAIIEGYRSERPLSAVSLAAWDDFMLARGLTYLGWAAERPGDPASDFISAVVAPWVVEIADAARTDRPAPWRVPTSTRQTAWTETV</sequence>
<keyword evidence="3" id="KW-0808">Transferase</keyword>
<dbReference type="AlphaFoldDB" id="A0A5J5IQP3"/>
<dbReference type="OrthoDB" id="241498at2"/>
<evidence type="ECO:0000256" key="1">
    <source>
        <dbReference type="ARBA" id="ARBA00038240"/>
    </source>
</evidence>
<dbReference type="InterPro" id="IPR002575">
    <property type="entry name" value="Aminoglycoside_PTrfase"/>
</dbReference>
<dbReference type="GO" id="GO:0004413">
    <property type="term" value="F:homoserine kinase activity"/>
    <property type="evidence" value="ECO:0007669"/>
    <property type="project" value="TreeGrafter"/>
</dbReference>
<comment type="caution">
    <text evidence="3">The sequence shown here is derived from an EMBL/GenBank/DDBJ whole genome shotgun (WGS) entry which is preliminary data.</text>
</comment>
<accession>A0A5J5IQP3</accession>
<protein>
    <submittedName>
        <fullName evidence="3">Phosphotransferase</fullName>
    </submittedName>
</protein>
<dbReference type="PANTHER" id="PTHR21064:SF6">
    <property type="entry name" value="AMINOGLYCOSIDE PHOSPHOTRANSFERASE DOMAIN-CONTAINING PROTEIN"/>
    <property type="match status" value="1"/>
</dbReference>
<dbReference type="Gene3D" id="3.90.1200.10">
    <property type="match status" value="1"/>
</dbReference>
<reference evidence="4" key="1">
    <citation type="submission" date="2019-09" db="EMBL/GenBank/DDBJ databases">
        <title>Mumia zhuanghuii sp. nov. isolated from the intestinal contents of plateau pika (Ochotona curzoniae) in the Qinghai-Tibet plateau of China.</title>
        <authorList>
            <person name="Tian Z."/>
        </authorList>
    </citation>
    <scope>NUCLEOTIDE SEQUENCE [LARGE SCALE GENOMIC DNA]</scope>
    <source>
        <strain evidence="4">DSM 25564</strain>
    </source>
</reference>
<dbReference type="GO" id="GO:0009088">
    <property type="term" value="P:threonine biosynthetic process"/>
    <property type="evidence" value="ECO:0007669"/>
    <property type="project" value="TreeGrafter"/>
</dbReference>
<evidence type="ECO:0000313" key="4">
    <source>
        <dbReference type="Proteomes" id="UP000327039"/>
    </source>
</evidence>
<dbReference type="Pfam" id="PF01636">
    <property type="entry name" value="APH"/>
    <property type="match status" value="1"/>
</dbReference>
<feature type="domain" description="Aminoglycoside phosphotransferase" evidence="2">
    <location>
        <begin position="45"/>
        <end position="286"/>
    </location>
</feature>
<gene>
    <name evidence="3" type="ORF">F6B42_10895</name>
</gene>
<dbReference type="PANTHER" id="PTHR21064">
    <property type="entry name" value="AMINOGLYCOSIDE PHOSPHOTRANSFERASE DOMAIN-CONTAINING PROTEIN-RELATED"/>
    <property type="match status" value="1"/>
</dbReference>
<dbReference type="InterPro" id="IPR011009">
    <property type="entry name" value="Kinase-like_dom_sf"/>
</dbReference>
<dbReference type="SUPFAM" id="SSF56112">
    <property type="entry name" value="Protein kinase-like (PK-like)"/>
    <property type="match status" value="1"/>
</dbReference>
<organism evidence="3 4">
    <name type="scientific">Microbacterium radiodurans</name>
    <dbReference type="NCBI Taxonomy" id="661398"/>
    <lineage>
        <taxon>Bacteria</taxon>
        <taxon>Bacillati</taxon>
        <taxon>Actinomycetota</taxon>
        <taxon>Actinomycetes</taxon>
        <taxon>Micrococcales</taxon>
        <taxon>Microbacteriaceae</taxon>
        <taxon>Microbacterium</taxon>
    </lineage>
</organism>
<keyword evidence="4" id="KW-1185">Reference proteome</keyword>
<evidence type="ECO:0000313" key="3">
    <source>
        <dbReference type="EMBL" id="KAA9085010.1"/>
    </source>
</evidence>
<proteinExistence type="inferred from homology"/>
<evidence type="ECO:0000259" key="2">
    <source>
        <dbReference type="Pfam" id="PF01636"/>
    </source>
</evidence>
<comment type="similarity">
    <text evidence="1">Belongs to the pseudomonas-type ThrB family.</text>
</comment>
<dbReference type="EMBL" id="VYRZ01000003">
    <property type="protein sequence ID" value="KAA9085010.1"/>
    <property type="molecule type" value="Genomic_DNA"/>
</dbReference>
<dbReference type="Proteomes" id="UP000327039">
    <property type="component" value="Unassembled WGS sequence"/>
</dbReference>
<dbReference type="InterPro" id="IPR050249">
    <property type="entry name" value="Pseudomonas-type_ThrB"/>
</dbReference>
<name>A0A5J5IQP3_9MICO</name>